<accession>A0A6M3IRG5</accession>
<gene>
    <name evidence="2" type="ORF">MM415A02406_0008</name>
    <name evidence="1" type="ORF">MM415B01152_0029</name>
</gene>
<organism evidence="1">
    <name type="scientific">viral metagenome</name>
    <dbReference type="NCBI Taxonomy" id="1070528"/>
    <lineage>
        <taxon>unclassified sequences</taxon>
        <taxon>metagenomes</taxon>
        <taxon>organismal metagenomes</taxon>
    </lineage>
</organism>
<sequence>MMLPLLLSSTECPYMFVFLENVFKPNVEKNFRKVCNTTGNGCPLSHGFSCQVKDELDAGLRDVPAWNLGDSPHEA</sequence>
<name>A0A6M3IRG5_9ZZZZ</name>
<evidence type="ECO:0000313" key="2">
    <source>
        <dbReference type="EMBL" id="QJA73332.1"/>
    </source>
</evidence>
<dbReference type="EMBL" id="MT142019">
    <property type="protein sequence ID" value="QJA73332.1"/>
    <property type="molecule type" value="Genomic_DNA"/>
</dbReference>
<proteinExistence type="predicted"/>
<dbReference type="EMBL" id="MT141401">
    <property type="protein sequence ID" value="QJA60249.1"/>
    <property type="molecule type" value="Genomic_DNA"/>
</dbReference>
<reference evidence="1" key="1">
    <citation type="submission" date="2020-03" db="EMBL/GenBank/DDBJ databases">
        <title>The deep terrestrial virosphere.</title>
        <authorList>
            <person name="Holmfeldt K."/>
            <person name="Nilsson E."/>
            <person name="Simone D."/>
            <person name="Lopez-Fernandez M."/>
            <person name="Wu X."/>
            <person name="de Brujin I."/>
            <person name="Lundin D."/>
            <person name="Andersson A."/>
            <person name="Bertilsson S."/>
            <person name="Dopson M."/>
        </authorList>
    </citation>
    <scope>NUCLEOTIDE SEQUENCE</scope>
    <source>
        <strain evidence="2">MM415A02406</strain>
        <strain evidence="1">MM415B01152</strain>
    </source>
</reference>
<dbReference type="AlphaFoldDB" id="A0A6M3IRG5"/>
<protein>
    <submittedName>
        <fullName evidence="1">Uncharacterized protein</fullName>
    </submittedName>
</protein>
<evidence type="ECO:0000313" key="1">
    <source>
        <dbReference type="EMBL" id="QJA60249.1"/>
    </source>
</evidence>